<sequence>MHGRCKKLRLPPGMIMKLEEFGLWSRRIADWSKTYLETLRERPVRPATRPADVLNALPVTPPEDATDMAEIFADFERIVPDAMTHWQHPRFFAYFPANAAPASILAEQLVSTMAAQCMLWQTSPAATEMETRMVDWLRQALGLPDGWRGVIQDSASSATLSAVMTMRERALDWRGIRSGLAGEKAPRIYASAQTHSSVDKACWVAGIGQDNLVKIATTDDYGMDPDALRAAIRADRAAGHLPAGIVICVGGTAIGASDPVAAIIEVARAEGLYTHIDAAWAGSAMICPELRHIWEGAEGADSIVFNPHKWLGAQFDCSVQFLRDPTDQLKSLTLRPDYLETPGMDDAVNYSEWTIPLGRRFRALKLWFLIRAYGLEGLRTRIRNHIAWSNEACEAIRDLPGLEIVTEPRFSLFSFACTAGDEATADLLERINSDGRTYLTQTRHEGRYVIRLQVGQFDCTRADVMEAVAVIGELRGEG</sequence>
<feature type="modified residue" description="N6-(pyridoxal phosphate)lysine" evidence="6">
    <location>
        <position position="309"/>
    </location>
</feature>
<evidence type="ECO:0000256" key="2">
    <source>
        <dbReference type="ARBA" id="ARBA00009533"/>
    </source>
</evidence>
<dbReference type="GO" id="GO:0030170">
    <property type="term" value="F:pyridoxal phosphate binding"/>
    <property type="evidence" value="ECO:0007669"/>
    <property type="project" value="InterPro"/>
</dbReference>
<dbReference type="Gene3D" id="3.90.1150.10">
    <property type="entry name" value="Aspartate Aminotransferase, domain 1"/>
    <property type="match status" value="1"/>
</dbReference>
<protein>
    <submittedName>
        <fullName evidence="8">Aromatic-L-amino-acid decarboxylase</fullName>
        <ecNumber evidence="8">4.1.1.28</ecNumber>
    </submittedName>
</protein>
<name>Q0APT6_MARMM</name>
<dbReference type="GO" id="GO:0004058">
    <property type="term" value="F:aromatic-L-amino-acid decarboxylase activity"/>
    <property type="evidence" value="ECO:0007669"/>
    <property type="project" value="UniProtKB-EC"/>
</dbReference>
<gene>
    <name evidence="8" type="ordered locus">Mmar10_1409</name>
</gene>
<dbReference type="eggNOG" id="COG0076">
    <property type="taxonomic scope" value="Bacteria"/>
</dbReference>
<evidence type="ECO:0000256" key="3">
    <source>
        <dbReference type="ARBA" id="ARBA00022793"/>
    </source>
</evidence>
<dbReference type="HOGENOM" id="CLU_011856_3_1_5"/>
<dbReference type="PRINTS" id="PR00800">
    <property type="entry name" value="YHDCRBOXLASE"/>
</dbReference>
<dbReference type="Pfam" id="PF00282">
    <property type="entry name" value="Pyridoxal_deC"/>
    <property type="match status" value="1"/>
</dbReference>
<dbReference type="Proteomes" id="UP000001964">
    <property type="component" value="Chromosome"/>
</dbReference>
<proteinExistence type="inferred from homology"/>
<evidence type="ECO:0000256" key="1">
    <source>
        <dbReference type="ARBA" id="ARBA00001933"/>
    </source>
</evidence>
<dbReference type="Gene3D" id="1.20.1340.10">
    <property type="entry name" value="dopa decarboxylase, N-terminal domain"/>
    <property type="match status" value="1"/>
</dbReference>
<comment type="cofactor">
    <cofactor evidence="1 6 7">
        <name>pyridoxal 5'-phosphate</name>
        <dbReference type="ChEBI" id="CHEBI:597326"/>
    </cofactor>
</comment>
<keyword evidence="5 7" id="KW-0456">Lyase</keyword>
<dbReference type="InterPro" id="IPR021115">
    <property type="entry name" value="Pyridoxal-P_BS"/>
</dbReference>
<dbReference type="GO" id="GO:0019752">
    <property type="term" value="P:carboxylic acid metabolic process"/>
    <property type="evidence" value="ECO:0007669"/>
    <property type="project" value="InterPro"/>
</dbReference>
<evidence type="ECO:0000313" key="8">
    <source>
        <dbReference type="EMBL" id="ABI65701.1"/>
    </source>
</evidence>
<dbReference type="SUPFAM" id="SSF53383">
    <property type="entry name" value="PLP-dependent transferases"/>
    <property type="match status" value="1"/>
</dbReference>
<evidence type="ECO:0000256" key="7">
    <source>
        <dbReference type="RuleBase" id="RU000382"/>
    </source>
</evidence>
<dbReference type="STRING" id="394221.Mmar10_1409"/>
<reference evidence="8 9" key="1">
    <citation type="submission" date="2006-08" db="EMBL/GenBank/DDBJ databases">
        <title>Complete sequence of Maricaulis maris MCS10.</title>
        <authorList>
            <consortium name="US DOE Joint Genome Institute"/>
            <person name="Copeland A."/>
            <person name="Lucas S."/>
            <person name="Lapidus A."/>
            <person name="Barry K."/>
            <person name="Detter J.C."/>
            <person name="Glavina del Rio T."/>
            <person name="Hammon N."/>
            <person name="Israni S."/>
            <person name="Dalin E."/>
            <person name="Tice H."/>
            <person name="Pitluck S."/>
            <person name="Saunders E."/>
            <person name="Brettin T."/>
            <person name="Bruce D."/>
            <person name="Han C."/>
            <person name="Tapia R."/>
            <person name="Gilna P."/>
            <person name="Schmutz J."/>
            <person name="Larimer F."/>
            <person name="Land M."/>
            <person name="Hauser L."/>
            <person name="Kyrpides N."/>
            <person name="Mikhailova N."/>
            <person name="Viollier P."/>
            <person name="Stephens C."/>
            <person name="Richardson P."/>
        </authorList>
    </citation>
    <scope>NUCLEOTIDE SEQUENCE [LARGE SCALE GENOMIC DNA]</scope>
    <source>
        <strain evidence="8 9">MCS10</strain>
    </source>
</reference>
<keyword evidence="9" id="KW-1185">Reference proteome</keyword>
<accession>Q0APT6</accession>
<evidence type="ECO:0000256" key="6">
    <source>
        <dbReference type="PIRSR" id="PIRSR602129-50"/>
    </source>
</evidence>
<dbReference type="InterPro" id="IPR010977">
    <property type="entry name" value="Aromatic_deC"/>
</dbReference>
<dbReference type="PANTHER" id="PTHR11999">
    <property type="entry name" value="GROUP II PYRIDOXAL-5-PHOSPHATE DECARBOXYLASE"/>
    <property type="match status" value="1"/>
</dbReference>
<dbReference type="EMBL" id="CP000449">
    <property type="protein sequence ID" value="ABI65701.1"/>
    <property type="molecule type" value="Genomic_DNA"/>
</dbReference>
<dbReference type="EC" id="4.1.1.28" evidence="8"/>
<dbReference type="Gene3D" id="3.40.640.10">
    <property type="entry name" value="Type I PLP-dependent aspartate aminotransferase-like (Major domain)"/>
    <property type="match status" value="1"/>
</dbReference>
<keyword evidence="3" id="KW-0210">Decarboxylase</keyword>
<dbReference type="InterPro" id="IPR015422">
    <property type="entry name" value="PyrdxlP-dep_Trfase_small"/>
</dbReference>
<evidence type="ECO:0000256" key="5">
    <source>
        <dbReference type="ARBA" id="ARBA00023239"/>
    </source>
</evidence>
<dbReference type="InterPro" id="IPR002129">
    <property type="entry name" value="PyrdxlP-dep_de-COase"/>
</dbReference>
<evidence type="ECO:0000313" key="9">
    <source>
        <dbReference type="Proteomes" id="UP000001964"/>
    </source>
</evidence>
<evidence type="ECO:0000256" key="4">
    <source>
        <dbReference type="ARBA" id="ARBA00022898"/>
    </source>
</evidence>
<organism evidence="8 9">
    <name type="scientific">Maricaulis maris (strain MCS10)</name>
    <name type="common">Caulobacter maris</name>
    <dbReference type="NCBI Taxonomy" id="394221"/>
    <lineage>
        <taxon>Bacteria</taxon>
        <taxon>Pseudomonadati</taxon>
        <taxon>Pseudomonadota</taxon>
        <taxon>Alphaproteobacteria</taxon>
        <taxon>Maricaulales</taxon>
        <taxon>Maricaulaceae</taxon>
        <taxon>Maricaulis</taxon>
    </lineage>
</organism>
<dbReference type="InterPro" id="IPR015421">
    <property type="entry name" value="PyrdxlP-dep_Trfase_major"/>
</dbReference>
<dbReference type="PANTHER" id="PTHR11999:SF70">
    <property type="entry name" value="MIP05841P"/>
    <property type="match status" value="1"/>
</dbReference>
<dbReference type="AlphaFoldDB" id="Q0APT6"/>
<dbReference type="PROSITE" id="PS00392">
    <property type="entry name" value="DDC_GAD_HDC_YDC"/>
    <property type="match status" value="1"/>
</dbReference>
<dbReference type="KEGG" id="mmr:Mmar10_1409"/>
<dbReference type="InterPro" id="IPR015424">
    <property type="entry name" value="PyrdxlP-dep_Trfase"/>
</dbReference>
<dbReference type="GO" id="GO:0005737">
    <property type="term" value="C:cytoplasm"/>
    <property type="evidence" value="ECO:0007669"/>
    <property type="project" value="TreeGrafter"/>
</dbReference>
<keyword evidence="4 6" id="KW-0663">Pyridoxal phosphate</keyword>
<comment type="similarity">
    <text evidence="2 7">Belongs to the group II decarboxylase family.</text>
</comment>
<dbReference type="GO" id="GO:0006520">
    <property type="term" value="P:amino acid metabolic process"/>
    <property type="evidence" value="ECO:0007669"/>
    <property type="project" value="InterPro"/>
</dbReference>